<dbReference type="InterPro" id="IPR000683">
    <property type="entry name" value="Gfo/Idh/MocA-like_OxRdtase_N"/>
</dbReference>
<evidence type="ECO:0000313" key="4">
    <source>
        <dbReference type="Proteomes" id="UP000192333"/>
    </source>
</evidence>
<dbReference type="Proteomes" id="UP000192333">
    <property type="component" value="Chromosome I"/>
</dbReference>
<keyword evidence="4" id="KW-1185">Reference proteome</keyword>
<dbReference type="STRING" id="758820.SAMN00777080_2148"/>
<dbReference type="Pfam" id="PF22725">
    <property type="entry name" value="GFO_IDH_MocA_C3"/>
    <property type="match status" value="1"/>
</dbReference>
<dbReference type="InterPro" id="IPR036291">
    <property type="entry name" value="NAD(P)-bd_dom_sf"/>
</dbReference>
<accession>A0A1W2H3P8</accession>
<evidence type="ECO:0000313" key="3">
    <source>
        <dbReference type="EMBL" id="SMD43553.1"/>
    </source>
</evidence>
<dbReference type="Pfam" id="PF01408">
    <property type="entry name" value="GFO_IDH_MocA"/>
    <property type="match status" value="1"/>
</dbReference>
<organism evidence="3 4">
    <name type="scientific">Aquiflexum balticum DSM 16537</name>
    <dbReference type="NCBI Taxonomy" id="758820"/>
    <lineage>
        <taxon>Bacteria</taxon>
        <taxon>Pseudomonadati</taxon>
        <taxon>Bacteroidota</taxon>
        <taxon>Cytophagia</taxon>
        <taxon>Cytophagales</taxon>
        <taxon>Cyclobacteriaceae</taxon>
        <taxon>Aquiflexum</taxon>
    </lineage>
</organism>
<evidence type="ECO:0000259" key="1">
    <source>
        <dbReference type="Pfam" id="PF01408"/>
    </source>
</evidence>
<dbReference type="Gene3D" id="3.30.360.10">
    <property type="entry name" value="Dihydrodipicolinate Reductase, domain 2"/>
    <property type="match status" value="1"/>
</dbReference>
<dbReference type="InterPro" id="IPR055170">
    <property type="entry name" value="GFO_IDH_MocA-like_dom"/>
</dbReference>
<dbReference type="InterPro" id="IPR050463">
    <property type="entry name" value="Gfo/Idh/MocA_oxidrdct_glycsds"/>
</dbReference>
<dbReference type="PANTHER" id="PTHR43818">
    <property type="entry name" value="BCDNA.GH03377"/>
    <property type="match status" value="1"/>
</dbReference>
<dbReference type="RefSeq" id="WP_084120439.1">
    <property type="nucleotide sequence ID" value="NZ_LT838813.1"/>
</dbReference>
<dbReference type="EMBL" id="LT838813">
    <property type="protein sequence ID" value="SMD43553.1"/>
    <property type="molecule type" value="Genomic_DNA"/>
</dbReference>
<dbReference type="OrthoDB" id="127583at2"/>
<reference evidence="4" key="1">
    <citation type="submission" date="2017-04" db="EMBL/GenBank/DDBJ databases">
        <authorList>
            <person name="Varghese N."/>
            <person name="Submissions S."/>
        </authorList>
    </citation>
    <scope>NUCLEOTIDE SEQUENCE [LARGE SCALE GENOMIC DNA]</scope>
    <source>
        <strain evidence="4">DSM 16537</strain>
    </source>
</reference>
<name>A0A1W2H3P8_9BACT</name>
<dbReference type="Gene3D" id="3.40.50.720">
    <property type="entry name" value="NAD(P)-binding Rossmann-like Domain"/>
    <property type="match status" value="1"/>
</dbReference>
<gene>
    <name evidence="3" type="ORF">SAMN00777080_2148</name>
</gene>
<dbReference type="PANTHER" id="PTHR43818:SF5">
    <property type="entry name" value="OXIDOREDUCTASE FAMILY PROTEIN"/>
    <property type="match status" value="1"/>
</dbReference>
<dbReference type="SUPFAM" id="SSF55347">
    <property type="entry name" value="Glyceraldehyde-3-phosphate dehydrogenase-like, C-terminal domain"/>
    <property type="match status" value="1"/>
</dbReference>
<feature type="domain" description="GFO/IDH/MocA-like oxidoreductase" evidence="2">
    <location>
        <begin position="193"/>
        <end position="328"/>
    </location>
</feature>
<proteinExistence type="predicted"/>
<evidence type="ECO:0000259" key="2">
    <source>
        <dbReference type="Pfam" id="PF22725"/>
    </source>
</evidence>
<feature type="domain" description="Gfo/Idh/MocA-like oxidoreductase N-terminal" evidence="1">
    <location>
        <begin position="47"/>
        <end position="178"/>
    </location>
</feature>
<dbReference type="SUPFAM" id="SSF51735">
    <property type="entry name" value="NAD(P)-binding Rossmann-fold domains"/>
    <property type="match status" value="1"/>
</dbReference>
<dbReference type="AlphaFoldDB" id="A0A1W2H3P8"/>
<sequence>MEFSTGNPENKKRRTFLKTTGKALVGSAALPLVFNINNSFGMKDDILKVGLIGCGGRGTGAAAQALKADPNAMLTCMADIFSDYLDESYNALIQVNPLQVQVAEDHKFIGFDAYQKVLESDVDVVILTTPPAFRPGHFKAAVQSGKHVFCEKPVAVDAPGVRSVLETARLAEEKGLNVVSGFTFRYDFPKRALFEKINSGEIGEVMSVLTVRNGGGLWYKERQPSWTEMEYQLRNWYYYDWLSGDYIVEMMVHSLDMMSWAFGDKLPLKATGTGGRQSRTEEKWGNIYDHFAIEYEYENGAKGIHFSRQQQGCSNVNKAEVFGKNGSAVVDIGRQTHRIQNDSLWDYEGEKNNPYETQHEELFAAIRAGKPMNEGDLMANSTMLAILGRMVGYSGQTITWEQAINSNQVLGPALDEYRWDLEWPVPPVAIPGKTKVL</sequence>
<dbReference type="GO" id="GO:0000166">
    <property type="term" value="F:nucleotide binding"/>
    <property type="evidence" value="ECO:0007669"/>
    <property type="project" value="InterPro"/>
</dbReference>
<protein>
    <submittedName>
        <fullName evidence="3">Predicted dehydrogenase</fullName>
    </submittedName>
</protein>